<evidence type="ECO:0000256" key="7">
    <source>
        <dbReference type="ARBA" id="ARBA00023204"/>
    </source>
</evidence>
<dbReference type="EMBL" id="GG745545">
    <property type="protein sequence ID" value="EFD93190.1"/>
    <property type="molecule type" value="Genomic_DNA"/>
</dbReference>
<dbReference type="GO" id="GO:0051539">
    <property type="term" value="F:4 iron, 4 sulfur cluster binding"/>
    <property type="evidence" value="ECO:0007669"/>
    <property type="project" value="UniProtKB-KW"/>
</dbReference>
<evidence type="ECO:0000256" key="6">
    <source>
        <dbReference type="ARBA" id="ARBA00023014"/>
    </source>
</evidence>
<keyword evidence="1" id="KW-0004">4Fe-4S</keyword>
<keyword evidence="6" id="KW-0411">Iron-sulfur</keyword>
<organism evidence="9 10">
    <name type="scientific">Candidatus Parvarchaeum acidophilus ARMAN-5</name>
    <dbReference type="NCBI Taxonomy" id="662762"/>
    <lineage>
        <taxon>Archaea</taxon>
        <taxon>Candidatus Parvarchaeota</taxon>
        <taxon>Candidatus Parvarchaeum</taxon>
    </lineage>
</organism>
<feature type="domain" description="Uracil-DNA glycosylase-like" evidence="8">
    <location>
        <begin position="7"/>
        <end position="90"/>
    </location>
</feature>
<accession>D6GUD4</accession>
<evidence type="ECO:0000313" key="10">
    <source>
        <dbReference type="Proteomes" id="UP000009376"/>
    </source>
</evidence>
<dbReference type="Proteomes" id="UP000009376">
    <property type="component" value="Unassembled WGS sequence"/>
</dbReference>
<sequence>MSPAKQQEPTLHEIETCRPYLLRQLNTINPSIILAFGTSAAASLGLKFKHLSEVRGRKINIKLDDKTFDCFVTFHPSFPMRFPHAREQFLKDIKTCLNIYKNLPTT</sequence>
<name>D6GUD4_PARA5</name>
<proteinExistence type="predicted"/>
<evidence type="ECO:0000256" key="5">
    <source>
        <dbReference type="ARBA" id="ARBA00023004"/>
    </source>
</evidence>
<dbReference type="PANTHER" id="PTHR33693:SF9">
    <property type="entry name" value="TYPE-4 URACIL-DNA GLYCOSYLASE"/>
    <property type="match status" value="1"/>
</dbReference>
<evidence type="ECO:0000256" key="1">
    <source>
        <dbReference type="ARBA" id="ARBA00022485"/>
    </source>
</evidence>
<evidence type="ECO:0000256" key="3">
    <source>
        <dbReference type="ARBA" id="ARBA00022763"/>
    </source>
</evidence>
<dbReference type="SUPFAM" id="SSF52141">
    <property type="entry name" value="Uracil-DNA glycosylase-like"/>
    <property type="match status" value="1"/>
</dbReference>
<dbReference type="GO" id="GO:0097506">
    <property type="term" value="F:deaminated base DNA N-glycosylase activity"/>
    <property type="evidence" value="ECO:0007669"/>
    <property type="project" value="UniProtKB-ARBA"/>
</dbReference>
<dbReference type="InterPro" id="IPR036895">
    <property type="entry name" value="Uracil-DNA_glycosylase-like_sf"/>
</dbReference>
<evidence type="ECO:0000259" key="8">
    <source>
        <dbReference type="Pfam" id="PF03167"/>
    </source>
</evidence>
<dbReference type="Gene3D" id="3.40.470.10">
    <property type="entry name" value="Uracil-DNA glycosylase-like domain"/>
    <property type="match status" value="1"/>
</dbReference>
<dbReference type="InterPro" id="IPR005122">
    <property type="entry name" value="Uracil-DNA_glycosylase-like"/>
</dbReference>
<gene>
    <name evidence="9" type="ORF">BJBARM5_0062</name>
</gene>
<evidence type="ECO:0000256" key="4">
    <source>
        <dbReference type="ARBA" id="ARBA00022801"/>
    </source>
</evidence>
<reference evidence="9 10" key="1">
    <citation type="journal article" date="2010" name="Proc. Natl. Acad. Sci. U.S.A.">
        <title>Enigmatic, ultrasmall, uncultivated Archaea.</title>
        <authorList>
            <person name="Baker B.J."/>
            <person name="Comolli L.R."/>
            <person name="Dick G.J."/>
            <person name="Hauser L.J."/>
            <person name="Hyatt D."/>
            <person name="Dill B.D."/>
            <person name="Land M.L."/>
            <person name="Verberkmoes N.C."/>
            <person name="Hettich R.L."/>
            <person name="Banfield J.F."/>
        </authorList>
    </citation>
    <scope>NUCLEOTIDE SEQUENCE [LARGE SCALE GENOMIC DNA]</scope>
</reference>
<dbReference type="GO" id="GO:0006281">
    <property type="term" value="P:DNA repair"/>
    <property type="evidence" value="ECO:0007669"/>
    <property type="project" value="UniProtKB-KW"/>
</dbReference>
<dbReference type="PANTHER" id="PTHR33693">
    <property type="entry name" value="TYPE-5 URACIL-DNA GLYCOSYLASE"/>
    <property type="match status" value="1"/>
</dbReference>
<dbReference type="InterPro" id="IPR051536">
    <property type="entry name" value="UDG_Type-4/5"/>
</dbReference>
<keyword evidence="5" id="KW-0408">Iron</keyword>
<evidence type="ECO:0000256" key="2">
    <source>
        <dbReference type="ARBA" id="ARBA00022723"/>
    </source>
</evidence>
<keyword evidence="2" id="KW-0479">Metal-binding</keyword>
<dbReference type="Pfam" id="PF03167">
    <property type="entry name" value="UDG"/>
    <property type="match status" value="1"/>
</dbReference>
<dbReference type="GO" id="GO:0046872">
    <property type="term" value="F:metal ion binding"/>
    <property type="evidence" value="ECO:0007669"/>
    <property type="project" value="UniProtKB-KW"/>
</dbReference>
<dbReference type="AlphaFoldDB" id="D6GUD4"/>
<keyword evidence="4" id="KW-0378">Hydrolase</keyword>
<protein>
    <submittedName>
        <fullName evidence="9">Phage SPO1 DNA polymerase-related protein</fullName>
    </submittedName>
</protein>
<evidence type="ECO:0000313" key="9">
    <source>
        <dbReference type="EMBL" id="EFD93190.1"/>
    </source>
</evidence>
<keyword evidence="3" id="KW-0227">DNA damage</keyword>
<keyword evidence="7" id="KW-0234">DNA repair</keyword>